<evidence type="ECO:0000313" key="3">
    <source>
        <dbReference type="Proteomes" id="UP000648239"/>
    </source>
</evidence>
<dbReference type="InterPro" id="IPR005230">
    <property type="entry name" value="TraB_bac"/>
</dbReference>
<proteinExistence type="predicted"/>
<dbReference type="AlphaFoldDB" id="A0A8J6XZ46"/>
<accession>A0A8J6XZ46</accession>
<organism evidence="2 3">
    <name type="scientific">Candidatus Polarisedimenticola svalbardensis</name>
    <dbReference type="NCBI Taxonomy" id="2886004"/>
    <lineage>
        <taxon>Bacteria</taxon>
        <taxon>Pseudomonadati</taxon>
        <taxon>Acidobacteriota</taxon>
        <taxon>Candidatus Polarisedimenticolia</taxon>
        <taxon>Candidatus Polarisedimenticolales</taxon>
        <taxon>Candidatus Polarisedimenticolaceae</taxon>
        <taxon>Candidatus Polarisedimenticola</taxon>
    </lineage>
</organism>
<dbReference type="Proteomes" id="UP000648239">
    <property type="component" value="Unassembled WGS sequence"/>
</dbReference>
<dbReference type="PANTHER" id="PTHR21530:SF7">
    <property type="entry name" value="TRAB DOMAIN-CONTAINING PROTEIN"/>
    <property type="match status" value="1"/>
</dbReference>
<feature type="transmembrane region" description="Helical" evidence="1">
    <location>
        <begin position="381"/>
        <end position="402"/>
    </location>
</feature>
<evidence type="ECO:0000313" key="2">
    <source>
        <dbReference type="EMBL" id="MBD3869606.1"/>
    </source>
</evidence>
<reference evidence="2 3" key="1">
    <citation type="submission" date="2020-08" db="EMBL/GenBank/DDBJ databases">
        <title>Acidobacteriota in marine sediments use diverse sulfur dissimilation pathways.</title>
        <authorList>
            <person name="Wasmund K."/>
        </authorList>
    </citation>
    <scope>NUCLEOTIDE SEQUENCE [LARGE SCALE GENOMIC DNA]</scope>
    <source>
        <strain evidence="2">MAG AM4</strain>
    </source>
</reference>
<protein>
    <submittedName>
        <fullName evidence="2">TraB/GumN family protein</fullName>
    </submittedName>
</protein>
<dbReference type="Pfam" id="PF01963">
    <property type="entry name" value="TraB_PrgY_gumN"/>
    <property type="match status" value="1"/>
</dbReference>
<dbReference type="PANTHER" id="PTHR21530">
    <property type="entry name" value="PHEROMONE SHUTDOWN PROTEIN"/>
    <property type="match status" value="1"/>
</dbReference>
<feature type="transmembrane region" description="Helical" evidence="1">
    <location>
        <begin position="272"/>
        <end position="290"/>
    </location>
</feature>
<keyword evidence="1" id="KW-0812">Transmembrane</keyword>
<gene>
    <name evidence="2" type="ORF">IFK94_15910</name>
</gene>
<feature type="transmembrane region" description="Helical" evidence="1">
    <location>
        <begin position="302"/>
        <end position="321"/>
    </location>
</feature>
<keyword evidence="1" id="KW-0472">Membrane</keyword>
<dbReference type="CDD" id="cd14726">
    <property type="entry name" value="TraB_PrgY-like"/>
    <property type="match status" value="1"/>
</dbReference>
<name>A0A8J6XZ46_9BACT</name>
<comment type="caution">
    <text evidence="2">The sequence shown here is derived from an EMBL/GenBank/DDBJ whole genome shotgun (WGS) entry which is preliminary data.</text>
</comment>
<keyword evidence="1" id="KW-1133">Transmembrane helix</keyword>
<dbReference type="EMBL" id="JACXWD010000126">
    <property type="protein sequence ID" value="MBD3869606.1"/>
    <property type="molecule type" value="Genomic_DNA"/>
</dbReference>
<feature type="transmembrane region" description="Helical" evidence="1">
    <location>
        <begin position="327"/>
        <end position="351"/>
    </location>
</feature>
<evidence type="ECO:0000256" key="1">
    <source>
        <dbReference type="SAM" id="Phobius"/>
    </source>
</evidence>
<sequence length="412" mass="45786">MDDEKQQESAGPVELPEGREGYPQEVRIVRRNDREFVLVGTAHVSRESADLVRRVIEIEKPDCVCVELDAQRHKALAEKTRWENLDLKQIIRQKQLTTLLVNMLLGAYQKKIGQKLGVTPGTELLEATRAAHDLDIPVELCDRNIRTTMLRAWRSMGFVQKMKLMVGVLAGLFEDQEISEEDLRKLRQQDVLTELMDELATAMPSLKRVLIDERDTFLTEKIRRSQGQRIVAVVGAGHMNGIVKALENDEGDQPVDLEDISVIPPVSPVWKVVGWGIPAVIIGSLVLIGVTQGGAVAGDNAWFWILANGIPAAIGAIIALAHPVTIILAFVAAPITSLTPVIGAGYVTAFIQVLMRPPLVKDFQSLGEDVGKVRMWWRNRLLKVFLCFILPGFGSFIGTWIGGFEIIKNLFH</sequence>
<dbReference type="InterPro" id="IPR046345">
    <property type="entry name" value="TraB_PrgY-like"/>
</dbReference>
<dbReference type="InterPro" id="IPR002816">
    <property type="entry name" value="TraB/PrgY/GumN_fam"/>
</dbReference>
<dbReference type="NCBIfam" id="TIGR00261">
    <property type="entry name" value="traB"/>
    <property type="match status" value="1"/>
</dbReference>